<evidence type="ECO:0000313" key="3">
    <source>
        <dbReference type="EMBL" id="XBP72485.1"/>
    </source>
</evidence>
<dbReference type="CDD" id="cd13578">
    <property type="entry name" value="PBP2_Bug27"/>
    <property type="match status" value="1"/>
</dbReference>
<evidence type="ECO:0000256" key="1">
    <source>
        <dbReference type="ARBA" id="ARBA00006987"/>
    </source>
</evidence>
<name>A0AAU7LY93_9BURK</name>
<feature type="signal peptide" evidence="2">
    <location>
        <begin position="1"/>
        <end position="25"/>
    </location>
</feature>
<keyword evidence="2" id="KW-0732">Signal</keyword>
<geneLocation type="plasmid" evidence="3">
    <name>p1</name>
</geneLocation>
<sequence>MRIDFVMKSLAAVTILGAFAAPALAQGEYPVRPIKIIVPFAAAGSTDLLAREVANALGKELGQIVMVENRPGASGNIGAEAVVKAPADGYTLLYTSTNLTANPALMPVPYDVKRDFVPISRVAFLPLVLIKSSQVKDQSLQDLVTTIRASPGKFNFSSSGAGGAPHLAGELFKSVAGLEMTHVPYNGAGPALTDVAAGRVQLTFTTYTSAQAMLKTDRVAAVAVASPRRLAALPKVPTFEESGVHGMEMGTMNGLLAPAKTPPAVVARLYAALKKASLSADFKARFLEQGADLIVEDPATFSIYIKNDLEFWKTLVDKTGGLR</sequence>
<dbReference type="RefSeq" id="WP_349282095.1">
    <property type="nucleotide sequence ID" value="NZ_CBCSCU010000025.1"/>
</dbReference>
<dbReference type="InterPro" id="IPR042100">
    <property type="entry name" value="Bug_dom1"/>
</dbReference>
<keyword evidence="3" id="KW-0614">Plasmid</keyword>
<reference evidence="3" key="1">
    <citation type="submission" date="2024-05" db="EMBL/GenBank/DDBJ databases">
        <authorList>
            <person name="Bunk B."/>
            <person name="Swiderski J."/>
            <person name="Sproer C."/>
            <person name="Thiel V."/>
        </authorList>
    </citation>
    <scope>NUCLEOTIDE SEQUENCE</scope>
    <source>
        <strain evidence="3">DSM 17735</strain>
        <plasmid evidence="3">p1</plasmid>
    </source>
</reference>
<feature type="chain" id="PRO_5043739329" evidence="2">
    <location>
        <begin position="26"/>
        <end position="323"/>
    </location>
</feature>
<evidence type="ECO:0000256" key="2">
    <source>
        <dbReference type="SAM" id="SignalP"/>
    </source>
</evidence>
<protein>
    <submittedName>
        <fullName evidence="3">Tripartite tricarboxylate transporter substrate binding protein</fullName>
    </submittedName>
</protein>
<dbReference type="Pfam" id="PF03401">
    <property type="entry name" value="TctC"/>
    <property type="match status" value="1"/>
</dbReference>
<dbReference type="PANTHER" id="PTHR42928:SF5">
    <property type="entry name" value="BLR1237 PROTEIN"/>
    <property type="match status" value="1"/>
</dbReference>
<dbReference type="PANTHER" id="PTHR42928">
    <property type="entry name" value="TRICARBOXYLATE-BINDING PROTEIN"/>
    <property type="match status" value="1"/>
</dbReference>
<gene>
    <name evidence="3" type="ORF">ABLV49_22460</name>
</gene>
<organism evidence="3">
    <name type="scientific">Polaromonas hydrogenivorans</name>
    <dbReference type="NCBI Taxonomy" id="335476"/>
    <lineage>
        <taxon>Bacteria</taxon>
        <taxon>Pseudomonadati</taxon>
        <taxon>Pseudomonadota</taxon>
        <taxon>Betaproteobacteria</taxon>
        <taxon>Burkholderiales</taxon>
        <taxon>Comamonadaceae</taxon>
        <taxon>Polaromonas</taxon>
    </lineage>
</organism>
<dbReference type="InterPro" id="IPR005064">
    <property type="entry name" value="BUG"/>
</dbReference>
<dbReference type="AlphaFoldDB" id="A0AAU7LY93"/>
<comment type="similarity">
    <text evidence="1">Belongs to the UPF0065 (bug) family.</text>
</comment>
<dbReference type="SUPFAM" id="SSF53850">
    <property type="entry name" value="Periplasmic binding protein-like II"/>
    <property type="match status" value="1"/>
</dbReference>
<proteinExistence type="inferred from homology"/>
<dbReference type="EMBL" id="CP157676">
    <property type="protein sequence ID" value="XBP72485.1"/>
    <property type="molecule type" value="Genomic_DNA"/>
</dbReference>
<dbReference type="Gene3D" id="3.40.190.150">
    <property type="entry name" value="Bordetella uptake gene, domain 1"/>
    <property type="match status" value="1"/>
</dbReference>
<dbReference type="PIRSF" id="PIRSF017082">
    <property type="entry name" value="YflP"/>
    <property type="match status" value="1"/>
</dbReference>
<dbReference type="Gene3D" id="3.40.190.10">
    <property type="entry name" value="Periplasmic binding protein-like II"/>
    <property type="match status" value="1"/>
</dbReference>
<accession>A0AAU7LY93</accession>